<feature type="domain" description="ABC transmembrane type-1" evidence="7">
    <location>
        <begin position="82"/>
        <end position="285"/>
    </location>
</feature>
<evidence type="ECO:0000313" key="8">
    <source>
        <dbReference type="EMBL" id="MBM7587003.1"/>
    </source>
</evidence>
<reference evidence="8 9" key="1">
    <citation type="submission" date="2021-01" db="EMBL/GenBank/DDBJ databases">
        <title>Genomic Encyclopedia of Type Strains, Phase IV (KMG-IV): sequencing the most valuable type-strain genomes for metagenomic binning, comparative biology and taxonomic classification.</title>
        <authorList>
            <person name="Goeker M."/>
        </authorList>
    </citation>
    <scope>NUCLEOTIDE SEQUENCE [LARGE SCALE GENOMIC DNA]</scope>
    <source>
        <strain evidence="8 9">DSM 24834</strain>
    </source>
</reference>
<name>A0ABS2NGQ3_9BACI</name>
<feature type="transmembrane region" description="Helical" evidence="6">
    <location>
        <begin position="162"/>
        <end position="188"/>
    </location>
</feature>
<gene>
    <name evidence="8" type="ORF">JOC86_003555</name>
</gene>
<evidence type="ECO:0000256" key="6">
    <source>
        <dbReference type="RuleBase" id="RU363032"/>
    </source>
</evidence>
<dbReference type="NCBIfam" id="TIGR03262">
    <property type="entry name" value="PhnU2"/>
    <property type="match status" value="1"/>
</dbReference>
<dbReference type="InterPro" id="IPR035906">
    <property type="entry name" value="MetI-like_sf"/>
</dbReference>
<feature type="transmembrane region" description="Helical" evidence="6">
    <location>
        <begin position="370"/>
        <end position="391"/>
    </location>
</feature>
<feature type="transmembrane region" description="Helical" evidence="6">
    <location>
        <begin position="403"/>
        <end position="425"/>
    </location>
</feature>
<feature type="transmembrane region" description="Helical" evidence="6">
    <location>
        <begin position="31"/>
        <end position="52"/>
    </location>
</feature>
<comment type="similarity">
    <text evidence="6">Belongs to the binding-protein-dependent transport system permease family.</text>
</comment>
<evidence type="ECO:0000256" key="4">
    <source>
        <dbReference type="ARBA" id="ARBA00022989"/>
    </source>
</evidence>
<proteinExistence type="inferred from homology"/>
<dbReference type="EMBL" id="JAFBDZ010000003">
    <property type="protein sequence ID" value="MBM7587003.1"/>
    <property type="molecule type" value="Genomic_DNA"/>
</dbReference>
<dbReference type="Proteomes" id="UP001646157">
    <property type="component" value="Unassembled WGS sequence"/>
</dbReference>
<feature type="transmembrane region" description="Helical" evidence="6">
    <location>
        <begin position="313"/>
        <end position="339"/>
    </location>
</feature>
<dbReference type="SUPFAM" id="SSF161098">
    <property type="entry name" value="MetI-like"/>
    <property type="match status" value="2"/>
</dbReference>
<feature type="transmembrane region" description="Helical" evidence="6">
    <location>
        <begin position="86"/>
        <end position="105"/>
    </location>
</feature>
<accession>A0ABS2NGQ3</accession>
<evidence type="ECO:0000313" key="9">
    <source>
        <dbReference type="Proteomes" id="UP001646157"/>
    </source>
</evidence>
<evidence type="ECO:0000256" key="2">
    <source>
        <dbReference type="ARBA" id="ARBA00022448"/>
    </source>
</evidence>
<dbReference type="RefSeq" id="WP_205174159.1">
    <property type="nucleotide sequence ID" value="NZ_JAFBDZ010000003.1"/>
</dbReference>
<keyword evidence="9" id="KW-1185">Reference proteome</keyword>
<feature type="transmembrane region" description="Helical" evidence="6">
    <location>
        <begin position="209"/>
        <end position="234"/>
    </location>
</feature>
<evidence type="ECO:0000256" key="5">
    <source>
        <dbReference type="ARBA" id="ARBA00023136"/>
    </source>
</evidence>
<dbReference type="PROSITE" id="PS50928">
    <property type="entry name" value="ABC_TM1"/>
    <property type="match status" value="2"/>
</dbReference>
<evidence type="ECO:0000256" key="3">
    <source>
        <dbReference type="ARBA" id="ARBA00022692"/>
    </source>
</evidence>
<dbReference type="CDD" id="cd06261">
    <property type="entry name" value="TM_PBP2"/>
    <property type="match status" value="2"/>
</dbReference>
<dbReference type="InterPro" id="IPR017664">
    <property type="entry name" value="AminoethylPonate_ABC_perm-1"/>
</dbReference>
<evidence type="ECO:0000259" key="7">
    <source>
        <dbReference type="PROSITE" id="PS50928"/>
    </source>
</evidence>
<protein>
    <submittedName>
        <fullName evidence="8">Iron(III) transport system permease protein</fullName>
    </submittedName>
</protein>
<dbReference type="PANTHER" id="PTHR43496">
    <property type="entry name" value="PROTEIN LPLB"/>
    <property type="match status" value="1"/>
</dbReference>
<feature type="transmembrane region" description="Helical" evidence="6">
    <location>
        <begin position="445"/>
        <end position="469"/>
    </location>
</feature>
<keyword evidence="4 6" id="KW-1133">Transmembrane helix</keyword>
<keyword evidence="2 6" id="KW-0813">Transport</keyword>
<keyword evidence="3 6" id="KW-0812">Transmembrane</keyword>
<feature type="transmembrane region" description="Helical" evidence="6">
    <location>
        <begin position="549"/>
        <end position="570"/>
    </location>
</feature>
<dbReference type="Gene3D" id="1.10.3720.10">
    <property type="entry name" value="MetI-like"/>
    <property type="match status" value="2"/>
</dbReference>
<comment type="caution">
    <text evidence="8">The sequence shown here is derived from an EMBL/GenBank/DDBJ whole genome shotgun (WGS) entry which is preliminary data.</text>
</comment>
<keyword evidence="5 6" id="KW-0472">Membrane</keyword>
<feature type="transmembrane region" description="Helical" evidence="6">
    <location>
        <begin position="511"/>
        <end position="529"/>
    </location>
</feature>
<comment type="subcellular location">
    <subcellularLocation>
        <location evidence="6">Cell membrane</location>
        <topology evidence="6">Multi-pass membrane protein</topology>
    </subcellularLocation>
    <subcellularLocation>
        <location evidence="1">Membrane</location>
        <topology evidence="1">Multi-pass membrane protein</topology>
    </subcellularLocation>
</comment>
<evidence type="ECO:0000256" key="1">
    <source>
        <dbReference type="ARBA" id="ARBA00004141"/>
    </source>
</evidence>
<dbReference type="PANTHER" id="PTHR43496:SF1">
    <property type="entry name" value="POLYGALACTURONAN_RHAMNOGALACTURONAN TRANSPORT SYSTEM PERMEASE PROTEIN YTEP"/>
    <property type="match status" value="1"/>
</dbReference>
<feature type="transmembrane region" description="Helical" evidence="6">
    <location>
        <begin position="264"/>
        <end position="284"/>
    </location>
</feature>
<dbReference type="Pfam" id="PF00528">
    <property type="entry name" value="BPD_transp_1"/>
    <property type="match status" value="2"/>
</dbReference>
<organism evidence="8 9">
    <name type="scientific">Rossellomorea pakistanensis</name>
    <dbReference type="NCBI Taxonomy" id="992288"/>
    <lineage>
        <taxon>Bacteria</taxon>
        <taxon>Bacillati</taxon>
        <taxon>Bacillota</taxon>
        <taxon>Bacilli</taxon>
        <taxon>Bacillales</taxon>
        <taxon>Bacillaceae</taxon>
        <taxon>Rossellomorea</taxon>
    </lineage>
</organism>
<dbReference type="InterPro" id="IPR000515">
    <property type="entry name" value="MetI-like"/>
</dbReference>
<sequence>MELVRRFFPSFEITAKKVKQKSGRNERLQSLMILFIILSFLVSLVIPLGFLFSQTLYNKAGEFVGIQNFVEYFATSSLVSSLQNTVFISTMTMVISVGLAFIYAYCLTRTKIAGKTLFRYVGLLPLFAPTMMHGIALMYLFGNQGLITKGFFGAIPGWEIDLYGPIGIIIAETIYTFPQAFLILYITLQHTDYRLYEAADTLGTSKIKQLLSITLPSAKYGVISSMFIVFTLSFTDYGAPKVVGGQYNVLATDIYQQVVGQQNLSMGATVGVILMLPALLAFVVDQITQKKQASYVSAKSIPYKLTTNRLRDAFAFLYCSVLTLIVLMIFMAVIVAASVKVWPYNLSFTWEHFMFSSMTGDGLSAYKNSLIASSLTAVIGTILTFLFAYSIEKIRKHYGVRKIGYLLSIIPLAIPGLVIGISYVFFFSKPEVSIFGLTISNPFHFLYGTIAIIVVANILHFYSVAFVTATTSLKKLDKEFELASESMGVPFYKTFFRVTVPMCLPAILEMAMFYFVNSMVTISAVVFLYTADFKLAAISIVNMDDAGNLASAASMSVLIVITNIVVRVLYEWAVKGLTKRNEKWKSTKG</sequence>
<feature type="domain" description="ABC transmembrane type-1" evidence="7">
    <location>
        <begin position="366"/>
        <end position="570"/>
    </location>
</feature>
<feature type="transmembrane region" description="Helical" evidence="6">
    <location>
        <begin position="117"/>
        <end position="142"/>
    </location>
</feature>